<protein>
    <submittedName>
        <fullName evidence="1">Uncharacterized protein</fullName>
    </submittedName>
</protein>
<evidence type="ECO:0000313" key="1">
    <source>
        <dbReference type="EMBL" id="CCH80140.1"/>
    </source>
</evidence>
<name>A0A077M7W6_9MICO</name>
<proteinExistence type="predicted"/>
<dbReference type="EMBL" id="CAJB01000411">
    <property type="protein sequence ID" value="CCH80140.1"/>
    <property type="molecule type" value="Genomic_DNA"/>
</dbReference>
<reference evidence="1 2" key="1">
    <citation type="journal article" date="2013" name="ISME J.">
        <title>A metabolic model for members of the genus Tetrasphaera involved in enhanced biological phosphorus removal.</title>
        <authorList>
            <person name="Kristiansen R."/>
            <person name="Nguyen H.T.T."/>
            <person name="Saunders A.M."/>
            <person name="Nielsen J.L."/>
            <person name="Wimmer R."/>
            <person name="Le V.Q."/>
            <person name="McIlroy S.J."/>
            <person name="Petrovski S."/>
            <person name="Seviour R.J."/>
            <person name="Calteau A."/>
            <person name="Nielsen K.L."/>
            <person name="Nielsen P.H."/>
        </authorList>
    </citation>
    <scope>NUCLEOTIDE SEQUENCE [LARGE SCALE GENOMIC DNA]</scope>
    <source>
        <strain evidence="1 2">T1-X7</strain>
    </source>
</reference>
<keyword evidence="2" id="KW-1185">Reference proteome</keyword>
<accession>A0A077M7W6</accession>
<sequence>MPSSTAATSIAHADLLLRSCQAEAGRDLLPRNGSFAGFNPGASGPGGFQVGQVLGCRVEAVQVVVLAPPPGCRPDGRRMDVQGGVVILHRYTSRGTTIAARVLVRGAGRVVVARAGGVTSTPVVVRGA</sequence>
<comment type="caution">
    <text evidence="1">The sequence shown here is derived from an EMBL/GenBank/DDBJ whole genome shotgun (WGS) entry which is preliminary data.</text>
</comment>
<dbReference type="AlphaFoldDB" id="A0A077M7W6"/>
<evidence type="ECO:0000313" key="2">
    <source>
        <dbReference type="Proteomes" id="UP000035721"/>
    </source>
</evidence>
<dbReference type="STRING" id="1194083.BN12_770004"/>
<dbReference type="Proteomes" id="UP000035721">
    <property type="component" value="Unassembled WGS sequence"/>
</dbReference>
<gene>
    <name evidence="1" type="ORF">BN12_770004</name>
</gene>
<organism evidence="1 2">
    <name type="scientific">Nostocoides japonicum T1-X7</name>
    <dbReference type="NCBI Taxonomy" id="1194083"/>
    <lineage>
        <taxon>Bacteria</taxon>
        <taxon>Bacillati</taxon>
        <taxon>Actinomycetota</taxon>
        <taxon>Actinomycetes</taxon>
        <taxon>Micrococcales</taxon>
        <taxon>Intrasporangiaceae</taxon>
        <taxon>Nostocoides</taxon>
    </lineage>
</organism>